<reference evidence="3 4" key="1">
    <citation type="journal article" date="2017" name="Genome Biol. Evol.">
        <title>Phytophthora megakarya and P. palmivora, closely related causal agents of cacao black pod rot, underwent increases in genome sizes and gene numbers by different mechanisms.</title>
        <authorList>
            <person name="Ali S.S."/>
            <person name="Shao J."/>
            <person name="Lary D.J."/>
            <person name="Kronmiller B."/>
            <person name="Shen D."/>
            <person name="Strem M.D."/>
            <person name="Amoako-Attah I."/>
            <person name="Akrofi A.Y."/>
            <person name="Begoude B.A."/>
            <person name="Ten Hoopen G.M."/>
            <person name="Coulibaly K."/>
            <person name="Kebe B.I."/>
            <person name="Melnick R.L."/>
            <person name="Guiltinan M.J."/>
            <person name="Tyler B.M."/>
            <person name="Meinhardt L.W."/>
            <person name="Bailey B.A."/>
        </authorList>
    </citation>
    <scope>NUCLEOTIDE SEQUENCE [LARGE SCALE GENOMIC DNA]</scope>
    <source>
        <strain evidence="4">sbr112.9</strain>
    </source>
</reference>
<dbReference type="Proteomes" id="UP000237271">
    <property type="component" value="Unassembled WGS sequence"/>
</dbReference>
<feature type="signal peptide" evidence="2">
    <location>
        <begin position="1"/>
        <end position="20"/>
    </location>
</feature>
<evidence type="ECO:0000256" key="2">
    <source>
        <dbReference type="SAM" id="SignalP"/>
    </source>
</evidence>
<keyword evidence="2" id="KW-0732">Signal</keyword>
<dbReference type="AlphaFoldDB" id="A0A2P4Y6X4"/>
<feature type="chain" id="PRO_5015157349" evidence="2">
    <location>
        <begin position="21"/>
        <end position="130"/>
    </location>
</feature>
<evidence type="ECO:0000256" key="1">
    <source>
        <dbReference type="SAM" id="Phobius"/>
    </source>
</evidence>
<keyword evidence="1" id="KW-1133">Transmembrane helix</keyword>
<proteinExistence type="predicted"/>
<organism evidence="3 4">
    <name type="scientific">Phytophthora palmivora</name>
    <dbReference type="NCBI Taxonomy" id="4796"/>
    <lineage>
        <taxon>Eukaryota</taxon>
        <taxon>Sar</taxon>
        <taxon>Stramenopiles</taxon>
        <taxon>Oomycota</taxon>
        <taxon>Peronosporomycetes</taxon>
        <taxon>Peronosporales</taxon>
        <taxon>Peronosporaceae</taxon>
        <taxon>Phytophthora</taxon>
    </lineage>
</organism>
<keyword evidence="1" id="KW-0472">Membrane</keyword>
<keyword evidence="1" id="KW-0812">Transmembrane</keyword>
<comment type="caution">
    <text evidence="3">The sequence shown here is derived from an EMBL/GenBank/DDBJ whole genome shotgun (WGS) entry which is preliminary data.</text>
</comment>
<name>A0A2P4Y6X4_9STRA</name>
<feature type="transmembrane region" description="Helical" evidence="1">
    <location>
        <begin position="104"/>
        <end position="124"/>
    </location>
</feature>
<evidence type="ECO:0000313" key="3">
    <source>
        <dbReference type="EMBL" id="POM73558.1"/>
    </source>
</evidence>
<protein>
    <submittedName>
        <fullName evidence="3">Secreted RxLR effector peptide protein</fullName>
    </submittedName>
</protein>
<sequence length="130" mass="14540">MRLSVVLVVIWAIFAGIVDTTENDLKLFTDDDNRKLGEKEWQSMSEERGSYKFINKLKAKMTKEFDSKTKTLSTRQVENITKEVAREVKKNPKAWSGIKKGLKVLYGTVLAGSIILGVVAMVSWSEVAGA</sequence>
<keyword evidence="4" id="KW-1185">Reference proteome</keyword>
<accession>A0A2P4Y6X4</accession>
<gene>
    <name evidence="3" type="ORF">PHPALM_9580</name>
</gene>
<evidence type="ECO:0000313" key="4">
    <source>
        <dbReference type="Proteomes" id="UP000237271"/>
    </source>
</evidence>
<dbReference type="OrthoDB" id="127877at2759"/>
<dbReference type="EMBL" id="NCKW01005086">
    <property type="protein sequence ID" value="POM73558.1"/>
    <property type="molecule type" value="Genomic_DNA"/>
</dbReference>